<dbReference type="PROSITE" id="PS00211">
    <property type="entry name" value="ABC_TRANSPORTER_1"/>
    <property type="match status" value="1"/>
</dbReference>
<gene>
    <name evidence="10" type="ORF">BBK91_024095</name>
    <name evidence="9" type="ORF">BBL17_024455</name>
</gene>
<organism evidence="10 12">
    <name type="scientific">Agrobacterium vitis</name>
    <name type="common">Rhizobium vitis</name>
    <dbReference type="NCBI Taxonomy" id="373"/>
    <lineage>
        <taxon>Bacteria</taxon>
        <taxon>Pseudomonadati</taxon>
        <taxon>Pseudomonadota</taxon>
        <taxon>Alphaproteobacteria</taxon>
        <taxon>Hyphomicrobiales</taxon>
        <taxon>Rhizobiaceae</taxon>
        <taxon>Rhizobium/Agrobacterium group</taxon>
        <taxon>Agrobacterium</taxon>
    </lineage>
</organism>
<evidence type="ECO:0000256" key="6">
    <source>
        <dbReference type="ARBA" id="ARBA00022840"/>
    </source>
</evidence>
<comment type="caution">
    <text evidence="10">The sequence shown here is derived from an EMBL/GenBank/DDBJ whole genome shotgun (WGS) entry which is preliminary data.</text>
</comment>
<dbReference type="SUPFAM" id="SSF52540">
    <property type="entry name" value="P-loop containing nucleoside triphosphate hydrolases"/>
    <property type="match status" value="2"/>
</dbReference>
<protein>
    <submittedName>
        <fullName evidence="10">ATP-binding cassette domain-containing protein</fullName>
    </submittedName>
</protein>
<dbReference type="InterPro" id="IPR050107">
    <property type="entry name" value="ABC_carbohydrate_import_ATPase"/>
</dbReference>
<dbReference type="InterPro" id="IPR027417">
    <property type="entry name" value="P-loop_NTPase"/>
</dbReference>
<keyword evidence="4" id="KW-0677">Repeat</keyword>
<dbReference type="Gene3D" id="3.40.50.300">
    <property type="entry name" value="P-loop containing nucleotide triphosphate hydrolases"/>
    <property type="match status" value="2"/>
</dbReference>
<comment type="similarity">
    <text evidence="1">Belongs to the ABC transporter superfamily.</text>
</comment>
<evidence type="ECO:0000313" key="12">
    <source>
        <dbReference type="Proteomes" id="UP000179536"/>
    </source>
</evidence>
<evidence type="ECO:0000256" key="5">
    <source>
        <dbReference type="ARBA" id="ARBA00022741"/>
    </source>
</evidence>
<dbReference type="EMBL" id="MBFE02000025">
    <property type="protein sequence ID" value="MUO44932.1"/>
    <property type="molecule type" value="Genomic_DNA"/>
</dbReference>
<keyword evidence="3" id="KW-0762">Sugar transport</keyword>
<keyword evidence="5" id="KW-0547">Nucleotide-binding</keyword>
<dbReference type="CDD" id="cd03216">
    <property type="entry name" value="ABC_Carb_Monos_I"/>
    <property type="match status" value="1"/>
</dbReference>
<dbReference type="InterPro" id="IPR017871">
    <property type="entry name" value="ABC_transporter-like_CS"/>
</dbReference>
<dbReference type="PANTHER" id="PTHR43790">
    <property type="entry name" value="CARBOHYDRATE TRANSPORT ATP-BINDING PROTEIN MG119-RELATED"/>
    <property type="match status" value="1"/>
</dbReference>
<evidence type="ECO:0000256" key="4">
    <source>
        <dbReference type="ARBA" id="ARBA00022737"/>
    </source>
</evidence>
<feature type="domain" description="ABC transporter" evidence="8">
    <location>
        <begin position="4"/>
        <end position="232"/>
    </location>
</feature>
<keyword evidence="7" id="KW-0472">Membrane</keyword>
<name>A0ABD6HDS4_AGRVI</name>
<accession>A0ABD6HDS4</accession>
<dbReference type="InterPro" id="IPR003593">
    <property type="entry name" value="AAA+_ATPase"/>
</dbReference>
<reference evidence="11 12" key="1">
    <citation type="submission" date="2019-11" db="EMBL/GenBank/DDBJ databases">
        <title>Whole-genome sequencing of Allorhizobium vitis.</title>
        <authorList>
            <person name="Gan H.M."/>
            <person name="Savka M.A."/>
        </authorList>
    </citation>
    <scope>NUCLEOTIDE SEQUENCE [LARGE SCALE GENOMIC DNA]</scope>
    <source>
        <strain evidence="10 12">RF2/1</strain>
        <strain evidence="9 11">T1/7</strain>
    </source>
</reference>
<dbReference type="PROSITE" id="PS50893">
    <property type="entry name" value="ABC_TRANSPORTER_2"/>
    <property type="match status" value="2"/>
</dbReference>
<feature type="domain" description="ABC transporter" evidence="8">
    <location>
        <begin position="251"/>
        <end position="484"/>
    </location>
</feature>
<keyword evidence="11" id="KW-1185">Reference proteome</keyword>
<dbReference type="GO" id="GO:0005524">
    <property type="term" value="F:ATP binding"/>
    <property type="evidence" value="ECO:0007669"/>
    <property type="project" value="UniProtKB-KW"/>
</dbReference>
<dbReference type="SMART" id="SM00382">
    <property type="entry name" value="AAA"/>
    <property type="match status" value="2"/>
</dbReference>
<evidence type="ECO:0000256" key="1">
    <source>
        <dbReference type="ARBA" id="ARBA00005417"/>
    </source>
</evidence>
<evidence type="ECO:0000256" key="7">
    <source>
        <dbReference type="ARBA" id="ARBA00023136"/>
    </source>
</evidence>
<sequence>MIRLSATNLRKNYGPTRALAGLSMELSSGDIVGLAGPNGAGKSTLTRMLAGEELPDSGSIILERDGRGVDRVTDHVAVVHQEPQVWPNLTVLENLAVGREASAVGSPRPKVDPSPALKLLELERFAHYQLSDLSLAVQQRVEIARAIMYEADIFLFDEPNSALTDEESKSLFSVMRRLADAGKIVLLITHRLEDFVNSCGRVLVLRDGTIQGDLSGDRMTEMAIVRELTHGLSLTEATSRATGRQMPPDPSFIVSLNSCSDPAGSFDRIDLNIVPGTVTIVAGVEGSGARELVRALGRYSPISGNLNARRKDGNEIAVSYVAASRRSTVFPNLSVGDNLVARLNWSSLCSPIPFLSRSKIAARADAAVKKYFVKTASIDHPITSLSGGNQQKVVVSAAVEYGAELLVIEEPTRGVDFSSKRDIYAILRDYAAKGNAVVLFCTEVPEMYEVGDEVVVVSHGRIMGNAAIDEHASATQLTHRITELESGHSTISERA</sequence>
<dbReference type="RefSeq" id="WP_012650541.1">
    <property type="nucleotide sequence ID" value="NZ_MBFA02000023.1"/>
</dbReference>
<evidence type="ECO:0000313" key="10">
    <source>
        <dbReference type="EMBL" id="MUP12945.1"/>
    </source>
</evidence>
<dbReference type="InterPro" id="IPR003439">
    <property type="entry name" value="ABC_transporter-like_ATP-bd"/>
</dbReference>
<evidence type="ECO:0000256" key="2">
    <source>
        <dbReference type="ARBA" id="ARBA00022448"/>
    </source>
</evidence>
<evidence type="ECO:0000313" key="9">
    <source>
        <dbReference type="EMBL" id="MUO44932.1"/>
    </source>
</evidence>
<dbReference type="Proteomes" id="UP000179454">
    <property type="component" value="Unassembled WGS sequence"/>
</dbReference>
<keyword evidence="6 10" id="KW-0067">ATP-binding</keyword>
<dbReference type="PANTHER" id="PTHR43790:SF9">
    <property type="entry name" value="GALACTOFURANOSE TRANSPORTER ATP-BINDING PROTEIN YTFR"/>
    <property type="match status" value="1"/>
</dbReference>
<dbReference type="Proteomes" id="UP000179536">
    <property type="component" value="Unassembled WGS sequence"/>
</dbReference>
<dbReference type="AlphaFoldDB" id="A0ABD6HDS4"/>
<keyword evidence="2" id="KW-0813">Transport</keyword>
<dbReference type="Pfam" id="PF00005">
    <property type="entry name" value="ABC_tran"/>
    <property type="match status" value="2"/>
</dbReference>
<proteinExistence type="inferred from homology"/>
<evidence type="ECO:0000259" key="8">
    <source>
        <dbReference type="PROSITE" id="PS50893"/>
    </source>
</evidence>
<dbReference type="EMBL" id="MBFA02000023">
    <property type="protein sequence ID" value="MUP12945.1"/>
    <property type="molecule type" value="Genomic_DNA"/>
</dbReference>
<evidence type="ECO:0000313" key="11">
    <source>
        <dbReference type="Proteomes" id="UP000179454"/>
    </source>
</evidence>
<evidence type="ECO:0000256" key="3">
    <source>
        <dbReference type="ARBA" id="ARBA00022597"/>
    </source>
</evidence>